<evidence type="ECO:0000313" key="2">
    <source>
        <dbReference type="Proteomes" id="UP000077069"/>
    </source>
</evidence>
<evidence type="ECO:0000313" key="1">
    <source>
        <dbReference type="EMBL" id="OAF98522.1"/>
    </source>
</evidence>
<dbReference type="RefSeq" id="XP_018028888.1">
    <property type="nucleotide sequence ID" value="XM_018180601.1"/>
</dbReference>
<dbReference type="Proteomes" id="UP000077069">
    <property type="component" value="Unassembled WGS sequence"/>
</dbReference>
<dbReference type="InParanoid" id="A0A177BSZ7"/>
<keyword evidence="2" id="KW-1185">Reference proteome</keyword>
<proteinExistence type="predicted"/>
<reference evidence="1 2" key="1">
    <citation type="submission" date="2016-05" db="EMBL/GenBank/DDBJ databases">
        <title>Comparative analysis of secretome profiles of manganese(II)-oxidizing ascomycete fungi.</title>
        <authorList>
            <consortium name="DOE Joint Genome Institute"/>
            <person name="Zeiner C.A."/>
            <person name="Purvine S.O."/>
            <person name="Zink E.M."/>
            <person name="Wu S."/>
            <person name="Pasa-Tolic L."/>
            <person name="Chaput D.L."/>
            <person name="Haridas S."/>
            <person name="Grigoriev I.V."/>
            <person name="Santelli C.M."/>
            <person name="Hansel C.M."/>
        </authorList>
    </citation>
    <scope>NUCLEOTIDE SEQUENCE [LARGE SCALE GENOMIC DNA]</scope>
    <source>
        <strain evidence="1 2">AP3s5-JAC2a</strain>
    </source>
</reference>
<sequence>MPPKLNLTSEEWASRKKALKQKLNRAYKSFAKGTLSSTSEQLEYYFYPTPTSSQNLEPMPTIPPVSSVITPAIPPNLTPPLPIPLLVSSDTAAQLPTRSPRVPTSLLPLHILQSGPRTIDATTLPI</sequence>
<dbReference type="AlphaFoldDB" id="A0A177BSZ7"/>
<dbReference type="EMBL" id="KV441568">
    <property type="protein sequence ID" value="OAF98522.1"/>
    <property type="molecule type" value="Genomic_DNA"/>
</dbReference>
<organism evidence="1 2">
    <name type="scientific">Paraphaeosphaeria sporulosa</name>
    <dbReference type="NCBI Taxonomy" id="1460663"/>
    <lineage>
        <taxon>Eukaryota</taxon>
        <taxon>Fungi</taxon>
        <taxon>Dikarya</taxon>
        <taxon>Ascomycota</taxon>
        <taxon>Pezizomycotina</taxon>
        <taxon>Dothideomycetes</taxon>
        <taxon>Pleosporomycetidae</taxon>
        <taxon>Pleosporales</taxon>
        <taxon>Massarineae</taxon>
        <taxon>Didymosphaeriaceae</taxon>
        <taxon>Paraphaeosphaeria</taxon>
    </lineage>
</organism>
<name>A0A177BSZ7_9PLEO</name>
<gene>
    <name evidence="1" type="ORF">CC84DRAFT_1182127</name>
</gene>
<accession>A0A177BSZ7</accession>
<protein>
    <submittedName>
        <fullName evidence="1">Uncharacterized protein</fullName>
    </submittedName>
</protein>
<dbReference type="GeneID" id="28764087"/>